<reference evidence="1" key="1">
    <citation type="submission" date="2020-05" db="EMBL/GenBank/DDBJ databases">
        <title>Large-scale comparative analyses of tick genomes elucidate their genetic diversity and vector capacities.</title>
        <authorList>
            <person name="Jia N."/>
            <person name="Wang J."/>
            <person name="Shi W."/>
            <person name="Du L."/>
            <person name="Sun Y."/>
            <person name="Zhan W."/>
            <person name="Jiang J."/>
            <person name="Wang Q."/>
            <person name="Zhang B."/>
            <person name="Ji P."/>
            <person name="Sakyi L.B."/>
            <person name="Cui X."/>
            <person name="Yuan T."/>
            <person name="Jiang B."/>
            <person name="Yang W."/>
            <person name="Lam T.T.-Y."/>
            <person name="Chang Q."/>
            <person name="Ding S."/>
            <person name="Wang X."/>
            <person name="Zhu J."/>
            <person name="Ruan X."/>
            <person name="Zhao L."/>
            <person name="Wei J."/>
            <person name="Que T."/>
            <person name="Du C."/>
            <person name="Cheng J."/>
            <person name="Dai P."/>
            <person name="Han X."/>
            <person name="Huang E."/>
            <person name="Gao Y."/>
            <person name="Liu J."/>
            <person name="Shao H."/>
            <person name="Ye R."/>
            <person name="Li L."/>
            <person name="Wei W."/>
            <person name="Wang X."/>
            <person name="Wang C."/>
            <person name="Yang T."/>
            <person name="Huo Q."/>
            <person name="Li W."/>
            <person name="Guo W."/>
            <person name="Chen H."/>
            <person name="Zhou L."/>
            <person name="Ni X."/>
            <person name="Tian J."/>
            <person name="Zhou Y."/>
            <person name="Sheng Y."/>
            <person name="Liu T."/>
            <person name="Pan Y."/>
            <person name="Xia L."/>
            <person name="Li J."/>
            <person name="Zhao F."/>
            <person name="Cao W."/>
        </authorList>
    </citation>
    <scope>NUCLEOTIDE SEQUENCE</scope>
    <source>
        <strain evidence="1">Dsil-2018</strain>
    </source>
</reference>
<organism evidence="1 2">
    <name type="scientific">Dermacentor silvarum</name>
    <name type="common">Tick</name>
    <dbReference type="NCBI Taxonomy" id="543639"/>
    <lineage>
        <taxon>Eukaryota</taxon>
        <taxon>Metazoa</taxon>
        <taxon>Ecdysozoa</taxon>
        <taxon>Arthropoda</taxon>
        <taxon>Chelicerata</taxon>
        <taxon>Arachnida</taxon>
        <taxon>Acari</taxon>
        <taxon>Parasitiformes</taxon>
        <taxon>Ixodida</taxon>
        <taxon>Ixodoidea</taxon>
        <taxon>Ixodidae</taxon>
        <taxon>Rhipicephalinae</taxon>
        <taxon>Dermacentor</taxon>
    </lineage>
</organism>
<evidence type="ECO:0000313" key="1">
    <source>
        <dbReference type="EMBL" id="KAH7965878.1"/>
    </source>
</evidence>
<name>A0ACB8DCY3_DERSI</name>
<accession>A0ACB8DCY3</accession>
<sequence length="139" mass="16340">MQPPQPYSFGYDTADEFGNRQFRSEQGDANNAKTGSYGYTDVNGLYRRVSYVADANGFRATVDTERTGHRAGSQRRRCVQRRARCAARSCWDGNTCCVRHKGSPWLQQRIERIWWIRIRPLRPRCWSRLRWLRTLGLRP</sequence>
<evidence type="ECO:0000313" key="2">
    <source>
        <dbReference type="Proteomes" id="UP000821865"/>
    </source>
</evidence>
<gene>
    <name evidence="1" type="ORF">HPB49_011778</name>
</gene>
<dbReference type="EMBL" id="CM023471">
    <property type="protein sequence ID" value="KAH7965878.1"/>
    <property type="molecule type" value="Genomic_DNA"/>
</dbReference>
<keyword evidence="2" id="KW-1185">Reference proteome</keyword>
<dbReference type="Proteomes" id="UP000821865">
    <property type="component" value="Chromosome 2"/>
</dbReference>
<comment type="caution">
    <text evidence="1">The sequence shown here is derived from an EMBL/GenBank/DDBJ whole genome shotgun (WGS) entry which is preliminary data.</text>
</comment>
<proteinExistence type="predicted"/>
<protein>
    <submittedName>
        <fullName evidence="1">Uncharacterized protein</fullName>
    </submittedName>
</protein>